<accession>A0ACC0WZ00</accession>
<proteinExistence type="predicted"/>
<dbReference type="Proteomes" id="UP001163321">
    <property type="component" value="Chromosome 1"/>
</dbReference>
<name>A0ACC0WZ00_9STRA</name>
<protein>
    <submittedName>
        <fullName evidence="1">Uncharacterized protein</fullName>
    </submittedName>
</protein>
<evidence type="ECO:0000313" key="1">
    <source>
        <dbReference type="EMBL" id="KAI9923255.1"/>
    </source>
</evidence>
<evidence type="ECO:0000313" key="2">
    <source>
        <dbReference type="Proteomes" id="UP001163321"/>
    </source>
</evidence>
<gene>
    <name evidence="1" type="ORF">PsorP6_001280</name>
</gene>
<reference evidence="1 2" key="1">
    <citation type="journal article" date="2022" name="bioRxiv">
        <title>The genome of the oomycete Peronosclerospora sorghi, a cosmopolitan pathogen of maize and sorghum, is inflated with dispersed pseudogenes.</title>
        <authorList>
            <person name="Fletcher K."/>
            <person name="Martin F."/>
            <person name="Isakeit T."/>
            <person name="Cavanaugh K."/>
            <person name="Magill C."/>
            <person name="Michelmore R."/>
        </authorList>
    </citation>
    <scope>NUCLEOTIDE SEQUENCE [LARGE SCALE GENOMIC DNA]</scope>
    <source>
        <strain evidence="1">P6</strain>
    </source>
</reference>
<comment type="caution">
    <text evidence="1">The sequence shown here is derived from an EMBL/GenBank/DDBJ whole genome shotgun (WGS) entry which is preliminary data.</text>
</comment>
<organism evidence="1 2">
    <name type="scientific">Peronosclerospora sorghi</name>
    <dbReference type="NCBI Taxonomy" id="230839"/>
    <lineage>
        <taxon>Eukaryota</taxon>
        <taxon>Sar</taxon>
        <taxon>Stramenopiles</taxon>
        <taxon>Oomycota</taxon>
        <taxon>Peronosporomycetes</taxon>
        <taxon>Peronosporales</taxon>
        <taxon>Peronosporaceae</taxon>
        <taxon>Peronosclerospora</taxon>
    </lineage>
</organism>
<keyword evidence="2" id="KW-1185">Reference proteome</keyword>
<dbReference type="EMBL" id="CM047580">
    <property type="protein sequence ID" value="KAI9923255.1"/>
    <property type="molecule type" value="Genomic_DNA"/>
</dbReference>
<sequence>MLGKVQPQVKHNADEDLRKQLEDLQAAIVRVTAEREAYRAERDTYCQADLSTVRSVLAYDELKQTNKLHAGDVASVGEEADPARVETEAEAARVEAEAVATRVEKEADGEFSTNSCTVFIFSPKYHVRRNAYPRVNKADKTMYILDH</sequence>